<sequence>MTPACISFYPLDFGLISDRLPDASVLIQVCSMLGFHITCCDFITLSGFSLENQEEFHSVQIEEGLFGDGDCSKRANHLDQVPHSFFLLSVEEDVFSLSPAPLPYLPCFSSVSCLLFGASFCISSKF</sequence>
<name>A0ABU7AE21_9TELE</name>
<gene>
    <name evidence="1" type="ORF">ATANTOWER_004727</name>
</gene>
<keyword evidence="2" id="KW-1185">Reference proteome</keyword>
<reference evidence="1 2" key="1">
    <citation type="submission" date="2021-07" db="EMBL/GenBank/DDBJ databases">
        <authorList>
            <person name="Palmer J.M."/>
        </authorList>
    </citation>
    <scope>NUCLEOTIDE SEQUENCE [LARGE SCALE GENOMIC DNA]</scope>
    <source>
        <strain evidence="1 2">AT_MEX2019</strain>
        <tissue evidence="1">Muscle</tissue>
    </source>
</reference>
<accession>A0ABU7AE21</accession>
<dbReference type="EMBL" id="JAHUTI010011350">
    <property type="protein sequence ID" value="MED6236123.1"/>
    <property type="molecule type" value="Genomic_DNA"/>
</dbReference>
<dbReference type="Proteomes" id="UP001345963">
    <property type="component" value="Unassembled WGS sequence"/>
</dbReference>
<proteinExistence type="predicted"/>
<organism evidence="1 2">
    <name type="scientific">Ataeniobius toweri</name>
    <dbReference type="NCBI Taxonomy" id="208326"/>
    <lineage>
        <taxon>Eukaryota</taxon>
        <taxon>Metazoa</taxon>
        <taxon>Chordata</taxon>
        <taxon>Craniata</taxon>
        <taxon>Vertebrata</taxon>
        <taxon>Euteleostomi</taxon>
        <taxon>Actinopterygii</taxon>
        <taxon>Neopterygii</taxon>
        <taxon>Teleostei</taxon>
        <taxon>Neoteleostei</taxon>
        <taxon>Acanthomorphata</taxon>
        <taxon>Ovalentaria</taxon>
        <taxon>Atherinomorphae</taxon>
        <taxon>Cyprinodontiformes</taxon>
        <taxon>Goodeidae</taxon>
        <taxon>Ataeniobius</taxon>
    </lineage>
</organism>
<comment type="caution">
    <text evidence="1">The sequence shown here is derived from an EMBL/GenBank/DDBJ whole genome shotgun (WGS) entry which is preliminary data.</text>
</comment>
<protein>
    <submittedName>
        <fullName evidence="1">Uncharacterized protein</fullName>
    </submittedName>
</protein>
<evidence type="ECO:0000313" key="2">
    <source>
        <dbReference type="Proteomes" id="UP001345963"/>
    </source>
</evidence>
<evidence type="ECO:0000313" key="1">
    <source>
        <dbReference type="EMBL" id="MED6236123.1"/>
    </source>
</evidence>